<evidence type="ECO:0000259" key="1">
    <source>
        <dbReference type="Pfam" id="PF17338"/>
    </source>
</evidence>
<sequence>MATKFALEKLFVKMSDGKEFIFWFDGNGKITVGNGSFGQPAANAFSLVQVQDCPFATQTCKSACYVHLLEKAEQEVHAAYQHNSRDIRKVLEKSLYRKTTELAFADWIRGNCPAGFRWHVSGDIFSLRYSRFIRAVCDSAPEVFFWIYTRSFRYLEPLVGAENLVVNLSADRDNWQQALQTCHRFGFRLCYLTVEGEVPPDLPLGSVIFPSHELRGRDLSNPRQAPWWQLLTPRERRMVCPPDFFGQSESLRCGRCKKCF</sequence>
<accession>A0A1G2R5D7</accession>
<name>A0A1G2R5D7_9BACT</name>
<dbReference type="AlphaFoldDB" id="A0A1G2R5D7"/>
<protein>
    <recommendedName>
        <fullName evidence="1">Gene product 88 domain-containing protein</fullName>
    </recommendedName>
</protein>
<dbReference type="Pfam" id="PF17338">
    <property type="entry name" value="GP88"/>
    <property type="match status" value="1"/>
</dbReference>
<dbReference type="Proteomes" id="UP000179258">
    <property type="component" value="Unassembled WGS sequence"/>
</dbReference>
<dbReference type="EMBL" id="MHTX01000023">
    <property type="protein sequence ID" value="OHA68070.1"/>
    <property type="molecule type" value="Genomic_DNA"/>
</dbReference>
<gene>
    <name evidence="2" type="ORF">A3D59_04255</name>
</gene>
<dbReference type="InterPro" id="IPR020290">
    <property type="entry name" value="Gp88"/>
</dbReference>
<feature type="domain" description="Gene product 88" evidence="1">
    <location>
        <begin position="27"/>
        <end position="259"/>
    </location>
</feature>
<proteinExistence type="predicted"/>
<comment type="caution">
    <text evidence="2">The sequence shown here is derived from an EMBL/GenBank/DDBJ whole genome shotgun (WGS) entry which is preliminary data.</text>
</comment>
<reference evidence="2 3" key="1">
    <citation type="journal article" date="2016" name="Nat. Commun.">
        <title>Thousands of microbial genomes shed light on interconnected biogeochemical processes in an aquifer system.</title>
        <authorList>
            <person name="Anantharaman K."/>
            <person name="Brown C.T."/>
            <person name="Hug L.A."/>
            <person name="Sharon I."/>
            <person name="Castelle C.J."/>
            <person name="Probst A.J."/>
            <person name="Thomas B.C."/>
            <person name="Singh A."/>
            <person name="Wilkins M.J."/>
            <person name="Karaoz U."/>
            <person name="Brodie E.L."/>
            <person name="Williams K.H."/>
            <person name="Hubbard S.S."/>
            <person name="Banfield J.F."/>
        </authorList>
    </citation>
    <scope>NUCLEOTIDE SEQUENCE [LARGE SCALE GENOMIC DNA]</scope>
</reference>
<evidence type="ECO:0000313" key="2">
    <source>
        <dbReference type="EMBL" id="OHA68070.1"/>
    </source>
</evidence>
<organism evidence="2 3">
    <name type="scientific">Candidatus Wildermuthbacteria bacterium RIFCSPHIGHO2_02_FULL_47_17</name>
    <dbReference type="NCBI Taxonomy" id="1802452"/>
    <lineage>
        <taxon>Bacteria</taxon>
        <taxon>Candidatus Wildermuthiibacteriota</taxon>
    </lineage>
</organism>
<evidence type="ECO:0000313" key="3">
    <source>
        <dbReference type="Proteomes" id="UP000179258"/>
    </source>
</evidence>